<protein>
    <submittedName>
        <fullName evidence="2">Uncharacterized protein</fullName>
    </submittedName>
</protein>
<accession>A0A438IL55</accession>
<dbReference type="AlphaFoldDB" id="A0A438IL55"/>
<reference evidence="2 3" key="1">
    <citation type="journal article" date="2018" name="PLoS Genet.">
        <title>Population sequencing reveals clonal diversity and ancestral inbreeding in the grapevine cultivar Chardonnay.</title>
        <authorList>
            <person name="Roach M.J."/>
            <person name="Johnson D.L."/>
            <person name="Bohlmann J."/>
            <person name="van Vuuren H.J."/>
            <person name="Jones S.J."/>
            <person name="Pretorius I.S."/>
            <person name="Schmidt S.A."/>
            <person name="Borneman A.R."/>
        </authorList>
    </citation>
    <scope>NUCLEOTIDE SEQUENCE [LARGE SCALE GENOMIC DNA]</scope>
    <source>
        <strain evidence="3">cv. Chardonnay</strain>
        <tissue evidence="2">Leaf</tissue>
    </source>
</reference>
<comment type="caution">
    <text evidence="2">The sequence shown here is derived from an EMBL/GenBank/DDBJ whole genome shotgun (WGS) entry which is preliminary data.</text>
</comment>
<name>A0A438IL55_VITVI</name>
<evidence type="ECO:0000256" key="1">
    <source>
        <dbReference type="SAM" id="MobiDB-lite"/>
    </source>
</evidence>
<gene>
    <name evidence="2" type="ORF">CK203_026219</name>
</gene>
<dbReference type="EMBL" id="QGNW01000101">
    <property type="protein sequence ID" value="RVW97454.1"/>
    <property type="molecule type" value="Genomic_DNA"/>
</dbReference>
<sequence length="61" mass="6575">MRARLGPQTLGMEVKPWHVKNPKGTSRSSSCSNHIWIAPLATKATTGKSVSKARVPTGQEC</sequence>
<dbReference type="Proteomes" id="UP000288805">
    <property type="component" value="Unassembled WGS sequence"/>
</dbReference>
<organism evidence="2 3">
    <name type="scientific">Vitis vinifera</name>
    <name type="common">Grape</name>
    <dbReference type="NCBI Taxonomy" id="29760"/>
    <lineage>
        <taxon>Eukaryota</taxon>
        <taxon>Viridiplantae</taxon>
        <taxon>Streptophyta</taxon>
        <taxon>Embryophyta</taxon>
        <taxon>Tracheophyta</taxon>
        <taxon>Spermatophyta</taxon>
        <taxon>Magnoliopsida</taxon>
        <taxon>eudicotyledons</taxon>
        <taxon>Gunneridae</taxon>
        <taxon>Pentapetalae</taxon>
        <taxon>rosids</taxon>
        <taxon>Vitales</taxon>
        <taxon>Vitaceae</taxon>
        <taxon>Viteae</taxon>
        <taxon>Vitis</taxon>
    </lineage>
</organism>
<proteinExistence type="predicted"/>
<evidence type="ECO:0000313" key="2">
    <source>
        <dbReference type="EMBL" id="RVW97454.1"/>
    </source>
</evidence>
<feature type="region of interest" description="Disordered" evidence="1">
    <location>
        <begin position="1"/>
        <end position="31"/>
    </location>
</feature>
<evidence type="ECO:0000313" key="3">
    <source>
        <dbReference type="Proteomes" id="UP000288805"/>
    </source>
</evidence>